<comment type="function">
    <text evidence="3">May play the central regulatory role in sporulation. It may be an element of the effector pathway responsible for the activation of sporulation genes in response to nutritional stress. Spo0A may act in concert with spo0H (a sigma factor) to control the expression of some genes that are critical to the sporulation process.</text>
</comment>
<sequence length="277" mass="31401">MNESRKRHILVLDDSGLIQISVKEALEAEGFSVDTVSTAEEALNMIKQRATAYDLIISDIHLPYKDGISFVEILKKSGSYPNYKEIPVMMLTSDISIRTVKKAIEKGANDYLSKPFTTNDLVNRVKRLISDKEENQFIKLMEILREEIERAKRGDYEITLIVGSKESESGPRAHEIISEIRRYLRKVDTALDLGKSNIALVLPFTKKEGAEVVLEKIRKGVIGKWYFGIANFPGDCKDEKELYNTARESIVKEINAEQSEEAVKEEVKEEGNEEKNG</sequence>
<evidence type="ECO:0000256" key="4">
    <source>
        <dbReference type="PROSITE-ProRule" id="PRU00169"/>
    </source>
</evidence>
<dbReference type="InterPro" id="IPR001789">
    <property type="entry name" value="Sig_transdc_resp-reg_receiver"/>
</dbReference>
<feature type="modified residue" description="4-aspartylphosphate" evidence="4">
    <location>
        <position position="59"/>
    </location>
</feature>
<dbReference type="OrthoDB" id="37094at2"/>
<dbReference type="AlphaFoldDB" id="A0A0R3JYC3"/>
<dbReference type="Pfam" id="PF00072">
    <property type="entry name" value="Response_reg"/>
    <property type="match status" value="1"/>
</dbReference>
<dbReference type="PANTHER" id="PTHR44591:SF3">
    <property type="entry name" value="RESPONSE REGULATORY DOMAIN-CONTAINING PROTEIN"/>
    <property type="match status" value="1"/>
</dbReference>
<dbReference type="RefSeq" id="WP_057979273.1">
    <property type="nucleotide sequence ID" value="NZ_LKHP01000013.1"/>
</dbReference>
<evidence type="ECO:0000256" key="1">
    <source>
        <dbReference type="ARBA" id="ARBA00018672"/>
    </source>
</evidence>
<name>A0A0R3JYC3_CALMK</name>
<dbReference type="SMART" id="SM00448">
    <property type="entry name" value="REC"/>
    <property type="match status" value="1"/>
</dbReference>
<accession>A0A0R3JYC3</accession>
<reference evidence="6 7" key="1">
    <citation type="submission" date="2015-09" db="EMBL/GenBank/DDBJ databases">
        <title>Draft genome sequence of a Caloramator mitchellensis, a moderate thermophile from the Great Artesian Basin of Australia.</title>
        <authorList>
            <person name="Patel B.K."/>
        </authorList>
    </citation>
    <scope>NUCLEOTIDE SEQUENCE [LARGE SCALE GENOMIC DNA]</scope>
    <source>
        <strain evidence="6 7">VF08</strain>
    </source>
</reference>
<dbReference type="GO" id="GO:0000160">
    <property type="term" value="P:phosphorelay signal transduction system"/>
    <property type="evidence" value="ECO:0007669"/>
    <property type="project" value="InterPro"/>
</dbReference>
<comment type="caution">
    <text evidence="6">The sequence shown here is derived from an EMBL/GenBank/DDBJ whole genome shotgun (WGS) entry which is preliminary data.</text>
</comment>
<dbReference type="STRING" id="908809.ABG79_01953"/>
<dbReference type="Proteomes" id="UP000052015">
    <property type="component" value="Unassembled WGS sequence"/>
</dbReference>
<dbReference type="SUPFAM" id="SSF52172">
    <property type="entry name" value="CheY-like"/>
    <property type="match status" value="1"/>
</dbReference>
<dbReference type="CDD" id="cd00156">
    <property type="entry name" value="REC"/>
    <property type="match status" value="1"/>
</dbReference>
<dbReference type="PANTHER" id="PTHR44591">
    <property type="entry name" value="STRESS RESPONSE REGULATOR PROTEIN 1"/>
    <property type="match status" value="1"/>
</dbReference>
<evidence type="ECO:0000259" key="5">
    <source>
        <dbReference type="PROSITE" id="PS50110"/>
    </source>
</evidence>
<dbReference type="InterPro" id="IPR050595">
    <property type="entry name" value="Bact_response_regulator"/>
</dbReference>
<keyword evidence="7" id="KW-1185">Reference proteome</keyword>
<proteinExistence type="predicted"/>
<dbReference type="PROSITE" id="PS50110">
    <property type="entry name" value="RESPONSE_REGULATORY"/>
    <property type="match status" value="1"/>
</dbReference>
<organism evidence="6 7">
    <name type="scientific">Caloramator mitchellensis</name>
    <dbReference type="NCBI Taxonomy" id="908809"/>
    <lineage>
        <taxon>Bacteria</taxon>
        <taxon>Bacillati</taxon>
        <taxon>Bacillota</taxon>
        <taxon>Clostridia</taxon>
        <taxon>Eubacteriales</taxon>
        <taxon>Clostridiaceae</taxon>
        <taxon>Caloramator</taxon>
    </lineage>
</organism>
<gene>
    <name evidence="6" type="primary">sphR</name>
    <name evidence="6" type="ORF">ABG79_01953</name>
</gene>
<dbReference type="EMBL" id="LKHP01000013">
    <property type="protein sequence ID" value="KRQ86222.1"/>
    <property type="molecule type" value="Genomic_DNA"/>
</dbReference>
<keyword evidence="2 4" id="KW-0597">Phosphoprotein</keyword>
<feature type="domain" description="Response regulatory" evidence="5">
    <location>
        <begin position="8"/>
        <end position="129"/>
    </location>
</feature>
<evidence type="ECO:0000256" key="3">
    <source>
        <dbReference type="ARBA" id="ARBA00024867"/>
    </source>
</evidence>
<protein>
    <recommendedName>
        <fullName evidence="1">Stage 0 sporulation protein A homolog</fullName>
    </recommendedName>
</protein>
<evidence type="ECO:0000256" key="2">
    <source>
        <dbReference type="ARBA" id="ARBA00022553"/>
    </source>
</evidence>
<dbReference type="InterPro" id="IPR011006">
    <property type="entry name" value="CheY-like_superfamily"/>
</dbReference>
<evidence type="ECO:0000313" key="7">
    <source>
        <dbReference type="Proteomes" id="UP000052015"/>
    </source>
</evidence>
<dbReference type="Gene3D" id="3.40.50.2300">
    <property type="match status" value="1"/>
</dbReference>
<evidence type="ECO:0000313" key="6">
    <source>
        <dbReference type="EMBL" id="KRQ86222.1"/>
    </source>
</evidence>